<gene>
    <name evidence="1" type="ORF">MUK42_13038</name>
</gene>
<accession>A0A9E7G0X7</accession>
<dbReference type="EMBL" id="CP097507">
    <property type="protein sequence ID" value="URE03534.1"/>
    <property type="molecule type" value="Genomic_DNA"/>
</dbReference>
<dbReference type="Proteomes" id="UP001055439">
    <property type="component" value="Chromosome 5"/>
</dbReference>
<evidence type="ECO:0000313" key="1">
    <source>
        <dbReference type="EMBL" id="URE03534.1"/>
    </source>
</evidence>
<sequence length="133" mass="15022">MVARSSPGWGRTTSSMRSSWRWVLSDGVDPRRPRKPTLEEEAPMLSRIRTGSIGYSQAWVSSSTFQHCMLTFPQTTGRSSILYSSIDLNNGKILQAAGRSDLNFVHFAVKASPVHCFLLTFERSKREEHVFLT</sequence>
<organism evidence="1 2">
    <name type="scientific">Musa troglodytarum</name>
    <name type="common">fe'i banana</name>
    <dbReference type="NCBI Taxonomy" id="320322"/>
    <lineage>
        <taxon>Eukaryota</taxon>
        <taxon>Viridiplantae</taxon>
        <taxon>Streptophyta</taxon>
        <taxon>Embryophyta</taxon>
        <taxon>Tracheophyta</taxon>
        <taxon>Spermatophyta</taxon>
        <taxon>Magnoliopsida</taxon>
        <taxon>Liliopsida</taxon>
        <taxon>Zingiberales</taxon>
        <taxon>Musaceae</taxon>
        <taxon>Musa</taxon>
    </lineage>
</organism>
<keyword evidence="2" id="KW-1185">Reference proteome</keyword>
<proteinExistence type="predicted"/>
<name>A0A9E7G0X7_9LILI</name>
<reference evidence="1" key="1">
    <citation type="submission" date="2022-05" db="EMBL/GenBank/DDBJ databases">
        <title>The Musa troglodytarum L. genome provides insights into the mechanism of non-climacteric behaviour and enrichment of carotenoids.</title>
        <authorList>
            <person name="Wang J."/>
        </authorList>
    </citation>
    <scope>NUCLEOTIDE SEQUENCE</scope>
    <source>
        <tissue evidence="1">Leaf</tissue>
    </source>
</reference>
<evidence type="ECO:0000313" key="2">
    <source>
        <dbReference type="Proteomes" id="UP001055439"/>
    </source>
</evidence>
<dbReference type="AlphaFoldDB" id="A0A9E7G0X7"/>
<protein>
    <submittedName>
        <fullName evidence="1">Uncharacterized protein</fullName>
    </submittedName>
</protein>